<dbReference type="AlphaFoldDB" id="A0A2G2WRL3"/>
<dbReference type="EMBL" id="MLFT02000005">
    <property type="protein sequence ID" value="PHT47820.1"/>
    <property type="molecule type" value="Genomic_DNA"/>
</dbReference>
<dbReference type="Proteomes" id="UP000224567">
    <property type="component" value="Unassembled WGS sequence"/>
</dbReference>
<dbReference type="PANTHER" id="PTHR33022:SF13">
    <property type="entry name" value="UBIQUITIN-LIKE PROTEASE FAMILY PROFILE DOMAIN-CONTAINING PROTEIN"/>
    <property type="match status" value="1"/>
</dbReference>
<comment type="caution">
    <text evidence="1">The sequence shown here is derived from an EMBL/GenBank/DDBJ whole genome shotgun (WGS) entry which is preliminary data.</text>
</comment>
<organism evidence="1 2">
    <name type="scientific">Capsicum baccatum</name>
    <name type="common">Peruvian pepper</name>
    <dbReference type="NCBI Taxonomy" id="33114"/>
    <lineage>
        <taxon>Eukaryota</taxon>
        <taxon>Viridiplantae</taxon>
        <taxon>Streptophyta</taxon>
        <taxon>Embryophyta</taxon>
        <taxon>Tracheophyta</taxon>
        <taxon>Spermatophyta</taxon>
        <taxon>Magnoliopsida</taxon>
        <taxon>eudicotyledons</taxon>
        <taxon>Gunneridae</taxon>
        <taxon>Pentapetalae</taxon>
        <taxon>asterids</taxon>
        <taxon>lamiids</taxon>
        <taxon>Solanales</taxon>
        <taxon>Solanaceae</taxon>
        <taxon>Solanoideae</taxon>
        <taxon>Capsiceae</taxon>
        <taxon>Capsicum</taxon>
    </lineage>
</organism>
<dbReference type="SUPFAM" id="SSF54001">
    <property type="entry name" value="Cysteine proteinases"/>
    <property type="match status" value="1"/>
</dbReference>
<evidence type="ECO:0000313" key="1">
    <source>
        <dbReference type="EMBL" id="PHT47820.1"/>
    </source>
</evidence>
<evidence type="ECO:0008006" key="3">
    <source>
        <dbReference type="Google" id="ProtNLM"/>
    </source>
</evidence>
<gene>
    <name evidence="1" type="ORF">CQW23_12028</name>
</gene>
<accession>A0A2G2WRL3</accession>
<reference evidence="2" key="2">
    <citation type="journal article" date="2017" name="J. Anim. Genet.">
        <title>Multiple reference genome sequences of hot pepper reveal the massive evolution of plant disease resistance genes by retroduplication.</title>
        <authorList>
            <person name="Kim S."/>
            <person name="Park J."/>
            <person name="Yeom S.-I."/>
            <person name="Kim Y.-M."/>
            <person name="Seo E."/>
            <person name="Kim K.-T."/>
            <person name="Kim M.-S."/>
            <person name="Lee J.M."/>
            <person name="Cheong K."/>
            <person name="Shin H.-S."/>
            <person name="Kim S.-B."/>
            <person name="Han K."/>
            <person name="Lee J."/>
            <person name="Park M."/>
            <person name="Lee H.-A."/>
            <person name="Lee H.-Y."/>
            <person name="Lee Y."/>
            <person name="Oh S."/>
            <person name="Lee J.H."/>
            <person name="Choi E."/>
            <person name="Choi E."/>
            <person name="Lee S.E."/>
            <person name="Jeon J."/>
            <person name="Kim H."/>
            <person name="Choi G."/>
            <person name="Song H."/>
            <person name="Lee J."/>
            <person name="Lee S.-C."/>
            <person name="Kwon J.-K."/>
            <person name="Lee H.-Y."/>
            <person name="Koo N."/>
            <person name="Hong Y."/>
            <person name="Kim R.W."/>
            <person name="Kang W.-H."/>
            <person name="Huh J.H."/>
            <person name="Kang B.-C."/>
            <person name="Yang T.-J."/>
            <person name="Lee Y.-H."/>
            <person name="Bennetzen J.L."/>
            <person name="Choi D."/>
        </authorList>
    </citation>
    <scope>NUCLEOTIDE SEQUENCE [LARGE SCALE GENOMIC DNA]</scope>
    <source>
        <strain evidence="2">cv. PBC81</strain>
    </source>
</reference>
<name>A0A2G2WRL3_CAPBA</name>
<keyword evidence="2" id="KW-1185">Reference proteome</keyword>
<dbReference type="OrthoDB" id="1680482at2759"/>
<dbReference type="Gene3D" id="3.40.395.10">
    <property type="entry name" value="Adenoviral Proteinase, Chain A"/>
    <property type="match status" value="1"/>
</dbReference>
<dbReference type="PANTHER" id="PTHR33022">
    <property type="entry name" value="DUF1985 DOMAIN-CONTAINING PROTEIN"/>
    <property type="match status" value="1"/>
</dbReference>
<proteinExistence type="predicted"/>
<reference evidence="1 2" key="1">
    <citation type="journal article" date="2017" name="Genome Biol.">
        <title>New reference genome sequences of hot pepper reveal the massive evolution of plant disease-resistance genes by retroduplication.</title>
        <authorList>
            <person name="Kim S."/>
            <person name="Park J."/>
            <person name="Yeom S.I."/>
            <person name="Kim Y.M."/>
            <person name="Seo E."/>
            <person name="Kim K.T."/>
            <person name="Kim M.S."/>
            <person name="Lee J.M."/>
            <person name="Cheong K."/>
            <person name="Shin H.S."/>
            <person name="Kim S.B."/>
            <person name="Han K."/>
            <person name="Lee J."/>
            <person name="Park M."/>
            <person name="Lee H.A."/>
            <person name="Lee H.Y."/>
            <person name="Lee Y."/>
            <person name="Oh S."/>
            <person name="Lee J.H."/>
            <person name="Choi E."/>
            <person name="Choi E."/>
            <person name="Lee S.E."/>
            <person name="Jeon J."/>
            <person name="Kim H."/>
            <person name="Choi G."/>
            <person name="Song H."/>
            <person name="Lee J."/>
            <person name="Lee S.C."/>
            <person name="Kwon J.K."/>
            <person name="Lee H.Y."/>
            <person name="Koo N."/>
            <person name="Hong Y."/>
            <person name="Kim R.W."/>
            <person name="Kang W.H."/>
            <person name="Huh J.H."/>
            <person name="Kang B.C."/>
            <person name="Yang T.J."/>
            <person name="Lee Y.H."/>
            <person name="Bennetzen J.L."/>
            <person name="Choi D."/>
        </authorList>
    </citation>
    <scope>NUCLEOTIDE SEQUENCE [LARGE SCALE GENOMIC DNA]</scope>
    <source>
        <strain evidence="2">cv. PBC81</strain>
    </source>
</reference>
<protein>
    <recommendedName>
        <fullName evidence="3">Ubiquitin-like protease family profile domain-containing protein</fullName>
    </recommendedName>
</protein>
<sequence length="311" mass="36105">MTSKRGVIPSKRISYPETPLEIKKAKRRRKYTSKASSSIKKSKIRMPLSLSCTDVQCARAIGEQHGLKKVDVTVEVTAEEHNITVNNPSTTSKEEEKHIDVIFYYLRKKVKLQIQEQYRYTTDNCLYKVYINNAYDRYCQQQLEVSRNEEFLINIIKERHIQVFDSMSRKRCSGSSSEIQKLAKILPTYLDMSGFLDQKVRTDWSTIEVYRDKMSNPFDVQYVEAIAQQTIGSLDCDFFVATYVEYLSDGLQVPNDGIDVRLLRKRYAALLLKYGEVKAQKPYATNVKDLRRSKPNFVAPNEEQLVHIRSL</sequence>
<evidence type="ECO:0000313" key="2">
    <source>
        <dbReference type="Proteomes" id="UP000224567"/>
    </source>
</evidence>
<dbReference type="InterPro" id="IPR038765">
    <property type="entry name" value="Papain-like_cys_pep_sf"/>
</dbReference>